<dbReference type="EMBL" id="SIXH01000203">
    <property type="protein sequence ID" value="TBO57666.1"/>
    <property type="molecule type" value="Genomic_DNA"/>
</dbReference>
<dbReference type="Pfam" id="PF19585">
    <property type="entry name" value="DUF6092"/>
    <property type="match status" value="1"/>
</dbReference>
<keyword evidence="2" id="KW-1185">Reference proteome</keyword>
<reference evidence="1 2" key="1">
    <citation type="submission" date="2019-02" db="EMBL/GenBank/DDBJ databases">
        <title>Draft Genome Sequence of Streptomyces sp. AM-2504, identified by 16S rRNA comparative analysis as a Streptomyces Kasugaensis strain.</title>
        <authorList>
            <person name="Napolioni V."/>
            <person name="Giuliodori A.M."/>
            <person name="Spurio R."/>
            <person name="Fabbretti A."/>
        </authorList>
    </citation>
    <scope>NUCLEOTIDE SEQUENCE [LARGE SCALE GENOMIC DNA]</scope>
    <source>
        <strain evidence="1 2">AM-2504</strain>
    </source>
</reference>
<name>A0A4Q9HRR4_STRKA</name>
<comment type="caution">
    <text evidence="1">The sequence shown here is derived from an EMBL/GenBank/DDBJ whole genome shotgun (WGS) entry which is preliminary data.</text>
</comment>
<protein>
    <submittedName>
        <fullName evidence="1">Uncharacterized protein</fullName>
    </submittedName>
</protein>
<dbReference type="AlphaFoldDB" id="A0A4Q9HRR4"/>
<dbReference type="Proteomes" id="UP000292452">
    <property type="component" value="Unassembled WGS sequence"/>
</dbReference>
<dbReference type="RefSeq" id="WP_131124454.1">
    <property type="nucleotide sequence ID" value="NZ_SIXH01000203.1"/>
</dbReference>
<accession>A0A4Q9HRR4</accession>
<evidence type="ECO:0000313" key="2">
    <source>
        <dbReference type="Proteomes" id="UP000292452"/>
    </source>
</evidence>
<proteinExistence type="predicted"/>
<organism evidence="1 2">
    <name type="scientific">Streptomyces kasugaensis</name>
    <dbReference type="NCBI Taxonomy" id="1946"/>
    <lineage>
        <taxon>Bacteria</taxon>
        <taxon>Bacillati</taxon>
        <taxon>Actinomycetota</taxon>
        <taxon>Actinomycetes</taxon>
        <taxon>Kitasatosporales</taxon>
        <taxon>Streptomycetaceae</taxon>
        <taxon>Streptomyces</taxon>
    </lineage>
</organism>
<dbReference type="InterPro" id="IPR046074">
    <property type="entry name" value="DUF6092"/>
</dbReference>
<gene>
    <name evidence="1" type="ORF">EYS09_21505</name>
</gene>
<sequence>MKPGEKTLPQDRLHEEIALLAAYLLSSGRGLLDEPADYGAYRCADAARRTLGILEQAGASTPQLSGIRHRLDEIMFSPMGGDLHLPEILDDLCLQLAGALKELKTA</sequence>
<evidence type="ECO:0000313" key="1">
    <source>
        <dbReference type="EMBL" id="TBO57666.1"/>
    </source>
</evidence>